<keyword evidence="4" id="KW-1185">Reference proteome</keyword>
<evidence type="ECO:0000256" key="1">
    <source>
        <dbReference type="ARBA" id="ARBA00005228"/>
    </source>
</evidence>
<dbReference type="Gene3D" id="3.40.50.1820">
    <property type="entry name" value="alpha/beta hydrolase"/>
    <property type="match status" value="1"/>
</dbReference>
<feature type="domain" description="Peptidase S9A N-terminal" evidence="2">
    <location>
        <begin position="10"/>
        <end position="153"/>
    </location>
</feature>
<reference evidence="3" key="2">
    <citation type="submission" date="2023-05" db="EMBL/GenBank/DDBJ databases">
        <authorList>
            <person name="Schelkunov M.I."/>
        </authorList>
    </citation>
    <scope>NUCLEOTIDE SEQUENCE</scope>
    <source>
        <strain evidence="3">Hsosn_3</strain>
        <tissue evidence="3">Leaf</tissue>
    </source>
</reference>
<comment type="caution">
    <text evidence="3">The sequence shown here is derived from an EMBL/GenBank/DDBJ whole genome shotgun (WGS) entry which is preliminary data.</text>
</comment>
<dbReference type="InterPro" id="IPR051543">
    <property type="entry name" value="Serine_Peptidase_S9A"/>
</dbReference>
<protein>
    <recommendedName>
        <fullName evidence="2">Peptidase S9A N-terminal domain-containing protein</fullName>
    </recommendedName>
</protein>
<dbReference type="PANTHER" id="PTHR11757">
    <property type="entry name" value="PROTEASE FAMILY S9A OLIGOPEPTIDASE"/>
    <property type="match status" value="1"/>
</dbReference>
<dbReference type="Proteomes" id="UP001237642">
    <property type="component" value="Unassembled WGS sequence"/>
</dbReference>
<organism evidence="3 4">
    <name type="scientific">Heracleum sosnowskyi</name>
    <dbReference type="NCBI Taxonomy" id="360622"/>
    <lineage>
        <taxon>Eukaryota</taxon>
        <taxon>Viridiplantae</taxon>
        <taxon>Streptophyta</taxon>
        <taxon>Embryophyta</taxon>
        <taxon>Tracheophyta</taxon>
        <taxon>Spermatophyta</taxon>
        <taxon>Magnoliopsida</taxon>
        <taxon>eudicotyledons</taxon>
        <taxon>Gunneridae</taxon>
        <taxon>Pentapetalae</taxon>
        <taxon>asterids</taxon>
        <taxon>campanulids</taxon>
        <taxon>Apiales</taxon>
        <taxon>Apiaceae</taxon>
        <taxon>Apioideae</taxon>
        <taxon>apioid superclade</taxon>
        <taxon>Tordylieae</taxon>
        <taxon>Tordyliinae</taxon>
        <taxon>Heracleum</taxon>
    </lineage>
</organism>
<accession>A0AAD8I7H5</accession>
<sequence length="353" mass="40543">MSTSQTTSSPPVAKKVKHEMEMFGDVRVDNYYWLRDDSRTNLDVLAYLNQENSYTKSIMSGTKHLEKQIYAEIRGRIKEDDISAPIRRGPYYYYKKTLEGKEYVQHCRRSAPTESVYVHDIMPTGPDAPPEHVILDENLKAKEHTFYKIGELRSFTDLVLYNEPRLNDEKQRTGHIFFYLADEGNNALSLGRGVVDVHESSILASGIQIPLYTCNRIVGYSHMDPTTRKRGRPKVDVMDSLIEARRLAKQQHNARRSGGRIQLTSTQETSLYFNPECEEVRNLGGYVKETYCDFICQVHGTRNFPRALRVIKGAQCTFEVVVTPSSYTNTTGTFEIEQVVKYTKMQAGNQFNY</sequence>
<comment type="similarity">
    <text evidence="1">Belongs to the peptidase S9A family.</text>
</comment>
<evidence type="ECO:0000313" key="3">
    <source>
        <dbReference type="EMBL" id="KAK1380544.1"/>
    </source>
</evidence>
<gene>
    <name evidence="3" type="ORF">POM88_027288</name>
</gene>
<dbReference type="InterPro" id="IPR029058">
    <property type="entry name" value="AB_hydrolase_fold"/>
</dbReference>
<evidence type="ECO:0000313" key="4">
    <source>
        <dbReference type="Proteomes" id="UP001237642"/>
    </source>
</evidence>
<reference evidence="3" key="1">
    <citation type="submission" date="2023-02" db="EMBL/GenBank/DDBJ databases">
        <title>Genome of toxic invasive species Heracleum sosnowskyi carries increased number of genes despite the absence of recent whole-genome duplications.</title>
        <authorList>
            <person name="Schelkunov M."/>
            <person name="Shtratnikova V."/>
            <person name="Makarenko M."/>
            <person name="Klepikova A."/>
            <person name="Omelchenko D."/>
            <person name="Novikova G."/>
            <person name="Obukhova E."/>
            <person name="Bogdanov V."/>
            <person name="Penin A."/>
            <person name="Logacheva M."/>
        </authorList>
    </citation>
    <scope>NUCLEOTIDE SEQUENCE</scope>
    <source>
        <strain evidence="3">Hsosn_3</strain>
        <tissue evidence="3">Leaf</tissue>
    </source>
</reference>
<dbReference type="GO" id="GO:0004252">
    <property type="term" value="F:serine-type endopeptidase activity"/>
    <property type="evidence" value="ECO:0007669"/>
    <property type="project" value="InterPro"/>
</dbReference>
<dbReference type="Pfam" id="PF02897">
    <property type="entry name" value="Peptidase_S9_N"/>
    <property type="match status" value="1"/>
</dbReference>
<dbReference type="InterPro" id="IPR023302">
    <property type="entry name" value="Pept_S9A_N"/>
</dbReference>
<dbReference type="AlphaFoldDB" id="A0AAD8I7H5"/>
<dbReference type="GO" id="GO:0005829">
    <property type="term" value="C:cytosol"/>
    <property type="evidence" value="ECO:0007669"/>
    <property type="project" value="TreeGrafter"/>
</dbReference>
<dbReference type="SUPFAM" id="SSF50993">
    <property type="entry name" value="Peptidase/esterase 'gauge' domain"/>
    <property type="match status" value="1"/>
</dbReference>
<dbReference type="EMBL" id="JAUIZM010000006">
    <property type="protein sequence ID" value="KAK1380544.1"/>
    <property type="molecule type" value="Genomic_DNA"/>
</dbReference>
<name>A0AAD8I7H5_9APIA</name>
<dbReference type="PANTHER" id="PTHR11757:SF19">
    <property type="entry name" value="PROLYL ENDOPEPTIDASE-LIKE"/>
    <property type="match status" value="1"/>
</dbReference>
<proteinExistence type="inferred from homology"/>
<evidence type="ECO:0000259" key="2">
    <source>
        <dbReference type="Pfam" id="PF02897"/>
    </source>
</evidence>